<dbReference type="AlphaFoldDB" id="A0AAD4DZR7"/>
<name>A0AAD4DZR7_9AGAM</name>
<keyword evidence="3" id="KW-1185">Reference proteome</keyword>
<dbReference type="EMBL" id="JABBWK010000061">
    <property type="protein sequence ID" value="KAG1895849.1"/>
    <property type="molecule type" value="Genomic_DNA"/>
</dbReference>
<evidence type="ECO:0000256" key="1">
    <source>
        <dbReference type="SAM" id="MobiDB-lite"/>
    </source>
</evidence>
<dbReference type="RefSeq" id="XP_041221425.1">
    <property type="nucleotide sequence ID" value="XM_041367795.1"/>
</dbReference>
<evidence type="ECO:0000313" key="2">
    <source>
        <dbReference type="EMBL" id="KAG1895849.1"/>
    </source>
</evidence>
<feature type="compositionally biased region" description="Polar residues" evidence="1">
    <location>
        <begin position="1"/>
        <end position="13"/>
    </location>
</feature>
<dbReference type="Proteomes" id="UP001195769">
    <property type="component" value="Unassembled WGS sequence"/>
</dbReference>
<dbReference type="GeneID" id="64662093"/>
<feature type="region of interest" description="Disordered" evidence="1">
    <location>
        <begin position="1"/>
        <end position="73"/>
    </location>
</feature>
<evidence type="ECO:0000313" key="3">
    <source>
        <dbReference type="Proteomes" id="UP001195769"/>
    </source>
</evidence>
<gene>
    <name evidence="2" type="ORF">F5891DRAFT_1193662</name>
</gene>
<reference evidence="2" key="1">
    <citation type="journal article" date="2020" name="New Phytol.">
        <title>Comparative genomics reveals dynamic genome evolution in host specialist ectomycorrhizal fungi.</title>
        <authorList>
            <person name="Lofgren L.A."/>
            <person name="Nguyen N.H."/>
            <person name="Vilgalys R."/>
            <person name="Ruytinx J."/>
            <person name="Liao H.L."/>
            <person name="Branco S."/>
            <person name="Kuo A."/>
            <person name="LaButti K."/>
            <person name="Lipzen A."/>
            <person name="Andreopoulos W."/>
            <person name="Pangilinan J."/>
            <person name="Riley R."/>
            <person name="Hundley H."/>
            <person name="Na H."/>
            <person name="Barry K."/>
            <person name="Grigoriev I.V."/>
            <person name="Stajich J.E."/>
            <person name="Kennedy P.G."/>
        </authorList>
    </citation>
    <scope>NUCLEOTIDE SEQUENCE</scope>
    <source>
        <strain evidence="2">FC203</strain>
    </source>
</reference>
<comment type="caution">
    <text evidence="2">The sequence shown here is derived from an EMBL/GenBank/DDBJ whole genome shotgun (WGS) entry which is preliminary data.</text>
</comment>
<feature type="compositionally biased region" description="Low complexity" evidence="1">
    <location>
        <begin position="42"/>
        <end position="58"/>
    </location>
</feature>
<proteinExistence type="predicted"/>
<organism evidence="2 3">
    <name type="scientific">Suillus fuscotomentosus</name>
    <dbReference type="NCBI Taxonomy" id="1912939"/>
    <lineage>
        <taxon>Eukaryota</taxon>
        <taxon>Fungi</taxon>
        <taxon>Dikarya</taxon>
        <taxon>Basidiomycota</taxon>
        <taxon>Agaricomycotina</taxon>
        <taxon>Agaricomycetes</taxon>
        <taxon>Agaricomycetidae</taxon>
        <taxon>Boletales</taxon>
        <taxon>Suillineae</taxon>
        <taxon>Suillaceae</taxon>
        <taxon>Suillus</taxon>
    </lineage>
</organism>
<sequence length="171" mass="19133">MNDSEPSTETFTPIQYEPDNPASITRRGTPVQAGSSRYSPYARSTTSSKPSTSLASASMMGDAEGPQCPLKVPQPSMKDYDATQTLAVHWAQKRLIMDSVFEGWIRNTKDEKANMDTRVTEIISQANIKFNCMLLPSKYLKDCIINALIKNRRALAKKAENFVHLYNLEPL</sequence>
<accession>A0AAD4DZR7</accession>
<protein>
    <submittedName>
        <fullName evidence="2">Uncharacterized protein</fullName>
    </submittedName>
</protein>